<dbReference type="AlphaFoldDB" id="A0A426ZXA5"/>
<name>A0A426ZXA5_ENSVE</name>
<sequence length="216" mass="24059">MIDPTLLHLRHLETNPQGTRRLGGADGRHEMSKRERERPCPAHACPRLHRCNNPHMESILTLASFLSPLGFCSPPVGSKRKGRVASTSAQLTHRAPPGRSPHGSAYETQDPPSVLRPHEEKLALGRESCGASISSVRSREDGARRLGARDWTGRMRTGRRHRVRVRKGEFLPATPLEPDGRTYGRDRRVEINRRARLPSPCLPPSSGTFLVIACIR</sequence>
<reference evidence="2 3" key="1">
    <citation type="journal article" date="2014" name="Agronomy (Basel)">
        <title>A Draft Genome Sequence for Ensete ventricosum, the Drought-Tolerant Tree Against Hunger.</title>
        <authorList>
            <person name="Harrison J."/>
            <person name="Moore K.A."/>
            <person name="Paszkiewicz K."/>
            <person name="Jones T."/>
            <person name="Grant M."/>
            <person name="Ambacheew D."/>
            <person name="Muzemil S."/>
            <person name="Studholme D.J."/>
        </authorList>
    </citation>
    <scope>NUCLEOTIDE SEQUENCE [LARGE SCALE GENOMIC DNA]</scope>
</reference>
<feature type="region of interest" description="Disordered" evidence="1">
    <location>
        <begin position="14"/>
        <end position="38"/>
    </location>
</feature>
<evidence type="ECO:0000313" key="2">
    <source>
        <dbReference type="EMBL" id="RRT68590.1"/>
    </source>
</evidence>
<gene>
    <name evidence="2" type="ORF">B296_00026508</name>
</gene>
<dbReference type="EMBL" id="AMZH03004645">
    <property type="protein sequence ID" value="RRT68590.1"/>
    <property type="molecule type" value="Genomic_DNA"/>
</dbReference>
<evidence type="ECO:0000256" key="1">
    <source>
        <dbReference type="SAM" id="MobiDB-lite"/>
    </source>
</evidence>
<accession>A0A426ZXA5</accession>
<comment type="caution">
    <text evidence="2">The sequence shown here is derived from an EMBL/GenBank/DDBJ whole genome shotgun (WGS) entry which is preliminary data.</text>
</comment>
<organism evidence="2 3">
    <name type="scientific">Ensete ventricosum</name>
    <name type="common">Abyssinian banana</name>
    <name type="synonym">Musa ensete</name>
    <dbReference type="NCBI Taxonomy" id="4639"/>
    <lineage>
        <taxon>Eukaryota</taxon>
        <taxon>Viridiplantae</taxon>
        <taxon>Streptophyta</taxon>
        <taxon>Embryophyta</taxon>
        <taxon>Tracheophyta</taxon>
        <taxon>Spermatophyta</taxon>
        <taxon>Magnoliopsida</taxon>
        <taxon>Liliopsida</taxon>
        <taxon>Zingiberales</taxon>
        <taxon>Musaceae</taxon>
        <taxon>Ensete</taxon>
    </lineage>
</organism>
<proteinExistence type="predicted"/>
<feature type="compositionally biased region" description="Basic and acidic residues" evidence="1">
    <location>
        <begin position="26"/>
        <end position="38"/>
    </location>
</feature>
<protein>
    <submittedName>
        <fullName evidence="2">Uncharacterized protein</fullName>
    </submittedName>
</protein>
<evidence type="ECO:0000313" key="3">
    <source>
        <dbReference type="Proteomes" id="UP000287651"/>
    </source>
</evidence>
<feature type="region of interest" description="Disordered" evidence="1">
    <location>
        <begin position="76"/>
        <end position="113"/>
    </location>
</feature>
<dbReference type="Proteomes" id="UP000287651">
    <property type="component" value="Unassembled WGS sequence"/>
</dbReference>